<sequence>MTVAVPQNSATAAIDALLIAYDDLQVAPDGRAIGLDGKDWLDVGTIRDMSAKASLSDPTILEQFKHPYPLAFDLTQRTVPFVDPGRLRNARLFEALYFQTEQAARNSLVTVTEPALPQASFQVTQKRNVACQLSAALAELAASGTDYSAIFQGAGGGFNWRVIAGTTRLSTHSYGIAFDVNAELGKYWLWTGAKEGAVGAYDNVIPESLVTTLERFGFIWGGKWHHFDGMHFEYRPELILYSRILSQ</sequence>
<dbReference type="EMBL" id="SRPG01000100">
    <property type="protein sequence ID" value="TGN59707.1"/>
    <property type="molecule type" value="Genomic_DNA"/>
</dbReference>
<proteinExistence type="predicted"/>
<dbReference type="Proteomes" id="UP000297972">
    <property type="component" value="Unassembled WGS sequence"/>
</dbReference>
<evidence type="ECO:0000313" key="2">
    <source>
        <dbReference type="EMBL" id="TGN59707.1"/>
    </source>
</evidence>
<dbReference type="Pfam" id="PF13539">
    <property type="entry name" value="Peptidase_M15_4"/>
    <property type="match status" value="1"/>
</dbReference>
<dbReference type="InterPro" id="IPR039561">
    <property type="entry name" value="Peptidase_M15C"/>
</dbReference>
<accession>A0A4Z1BV65</accession>
<dbReference type="SUPFAM" id="SSF55166">
    <property type="entry name" value="Hedgehog/DD-peptidase"/>
    <property type="match status" value="1"/>
</dbReference>
<dbReference type="GO" id="GO:0008233">
    <property type="term" value="F:peptidase activity"/>
    <property type="evidence" value="ECO:0007669"/>
    <property type="project" value="InterPro"/>
</dbReference>
<feature type="domain" description="Peptidase M15C" evidence="1">
    <location>
        <begin position="165"/>
        <end position="234"/>
    </location>
</feature>
<name>A0A4Z1BV65_9RHOB</name>
<evidence type="ECO:0000313" key="3">
    <source>
        <dbReference type="Proteomes" id="UP000297972"/>
    </source>
</evidence>
<dbReference type="Gene3D" id="3.30.1380.10">
    <property type="match status" value="1"/>
</dbReference>
<organism evidence="2 3">
    <name type="scientific">Paracoccus liaowanqingii</name>
    <dbReference type="NCBI Taxonomy" id="2560053"/>
    <lineage>
        <taxon>Bacteria</taxon>
        <taxon>Pseudomonadati</taxon>
        <taxon>Pseudomonadota</taxon>
        <taxon>Alphaproteobacteria</taxon>
        <taxon>Rhodobacterales</taxon>
        <taxon>Paracoccaceae</taxon>
        <taxon>Paracoccus</taxon>
    </lineage>
</organism>
<dbReference type="InterPro" id="IPR009045">
    <property type="entry name" value="Zn_M74/Hedgehog-like"/>
</dbReference>
<dbReference type="RefSeq" id="WP_135817724.1">
    <property type="nucleotide sequence ID" value="NZ_SRPG01000100.1"/>
</dbReference>
<dbReference type="AlphaFoldDB" id="A0A4Z1BV65"/>
<comment type="caution">
    <text evidence="2">The sequence shown here is derived from an EMBL/GenBank/DDBJ whole genome shotgun (WGS) entry which is preliminary data.</text>
</comment>
<reference evidence="2 3" key="1">
    <citation type="submission" date="2019-03" db="EMBL/GenBank/DDBJ databases">
        <authorList>
            <person name="Li J."/>
        </authorList>
    </citation>
    <scope>NUCLEOTIDE SEQUENCE [LARGE SCALE GENOMIC DNA]</scope>
    <source>
        <strain evidence="2 3">3058</strain>
    </source>
</reference>
<dbReference type="OrthoDB" id="9799970at2"/>
<protein>
    <submittedName>
        <fullName evidence="2">M15 family peptidase</fullName>
    </submittedName>
</protein>
<evidence type="ECO:0000259" key="1">
    <source>
        <dbReference type="Pfam" id="PF13539"/>
    </source>
</evidence>
<keyword evidence="3" id="KW-1185">Reference proteome</keyword>
<gene>
    <name evidence="2" type="ORF">E4L95_11420</name>
</gene>